<evidence type="ECO:0000313" key="2">
    <source>
        <dbReference type="Proteomes" id="UP001375370"/>
    </source>
</evidence>
<dbReference type="EMBL" id="CP146612">
    <property type="protein sequence ID" value="WWX24844.1"/>
    <property type="molecule type" value="Genomic_DNA"/>
</dbReference>
<protein>
    <submittedName>
        <fullName evidence="1">Uncharacterized protein</fullName>
    </submittedName>
</protein>
<gene>
    <name evidence="1" type="ORF">V8247_06150</name>
</gene>
<dbReference type="Proteomes" id="UP001375370">
    <property type="component" value="Chromosome"/>
</dbReference>
<proteinExistence type="predicted"/>
<organism evidence="1 2">
    <name type="scientific">Candidatus Dehalogenimonas loeffleri</name>
    <dbReference type="NCBI Taxonomy" id="3127115"/>
    <lineage>
        <taxon>Bacteria</taxon>
        <taxon>Bacillati</taxon>
        <taxon>Chloroflexota</taxon>
        <taxon>Dehalococcoidia</taxon>
        <taxon>Dehalococcoidales</taxon>
        <taxon>Dehalococcoidaceae</taxon>
        <taxon>Dehalogenimonas</taxon>
    </lineage>
</organism>
<evidence type="ECO:0000313" key="1">
    <source>
        <dbReference type="EMBL" id="WWX24844.1"/>
    </source>
</evidence>
<accession>A0ABZ2J5A9</accession>
<reference evidence="1 2" key="1">
    <citation type="submission" date="2024-03" db="EMBL/GenBank/DDBJ databases">
        <title>A Dehalogenimonas Isolated from Estuarine Sediments Dihaloeliminates Chlorinated Alkanes.</title>
        <authorList>
            <person name="Yang Y."/>
            <person name="Wang H."/>
        </authorList>
    </citation>
    <scope>NUCLEOTIDE SEQUENCE [LARGE SCALE GENOMIC DNA]</scope>
    <source>
        <strain evidence="1 2">W</strain>
    </source>
</reference>
<sequence>MTVQYSGGTARLYAKDIDKPVADIRYQMMSTQGTRFTRMKWWGDFVASKELKSMGEFVMEFEDGSRGDIFISSTGLPQGKAGRYQYSFNGRGRLSGLRGRQKPQIEF</sequence>
<keyword evidence="2" id="KW-1185">Reference proteome</keyword>
<dbReference type="RefSeq" id="WP_338736965.1">
    <property type="nucleotide sequence ID" value="NZ_CP146612.1"/>
</dbReference>
<name>A0ABZ2J5A9_9CHLR</name>